<evidence type="ECO:0000313" key="1">
    <source>
        <dbReference type="EMBL" id="VEL37988.1"/>
    </source>
</evidence>
<reference evidence="1" key="1">
    <citation type="submission" date="2018-11" db="EMBL/GenBank/DDBJ databases">
        <authorList>
            <consortium name="Pathogen Informatics"/>
        </authorList>
    </citation>
    <scope>NUCLEOTIDE SEQUENCE</scope>
</reference>
<comment type="caution">
    <text evidence="1">The sequence shown here is derived from an EMBL/GenBank/DDBJ whole genome shotgun (WGS) entry which is preliminary data.</text>
</comment>
<proteinExistence type="predicted"/>
<dbReference type="AlphaFoldDB" id="A0A448XJ82"/>
<gene>
    <name evidence="1" type="ORF">PXEA_LOCUS31428</name>
</gene>
<keyword evidence="2" id="KW-1185">Reference proteome</keyword>
<dbReference type="Proteomes" id="UP000784294">
    <property type="component" value="Unassembled WGS sequence"/>
</dbReference>
<name>A0A448XJ82_9PLAT</name>
<dbReference type="EMBL" id="CAAALY010256527">
    <property type="protein sequence ID" value="VEL37988.1"/>
    <property type="molecule type" value="Genomic_DNA"/>
</dbReference>
<sequence length="137" mass="15105">MTRYGLSRPGSGTGSWFNEFRLFPHTSESENTMLPHSVLTTGTPPLSLGVDRVGGLLEPKSALVPPQLVQMNGRGPSLESATWTPHVVGPASWLLGRLRGRGWWRKRRRQSPFLPPIGPRTHWLTATSEVGGLPQNF</sequence>
<accession>A0A448XJ82</accession>
<evidence type="ECO:0000313" key="2">
    <source>
        <dbReference type="Proteomes" id="UP000784294"/>
    </source>
</evidence>
<protein>
    <submittedName>
        <fullName evidence="1">Uncharacterized protein</fullName>
    </submittedName>
</protein>
<organism evidence="1 2">
    <name type="scientific">Protopolystoma xenopodis</name>
    <dbReference type="NCBI Taxonomy" id="117903"/>
    <lineage>
        <taxon>Eukaryota</taxon>
        <taxon>Metazoa</taxon>
        <taxon>Spiralia</taxon>
        <taxon>Lophotrochozoa</taxon>
        <taxon>Platyhelminthes</taxon>
        <taxon>Monogenea</taxon>
        <taxon>Polyopisthocotylea</taxon>
        <taxon>Polystomatidea</taxon>
        <taxon>Polystomatidae</taxon>
        <taxon>Protopolystoma</taxon>
    </lineage>
</organism>